<feature type="transmembrane region" description="Helical" evidence="8">
    <location>
        <begin position="262"/>
        <end position="283"/>
    </location>
</feature>
<evidence type="ECO:0000256" key="1">
    <source>
        <dbReference type="ARBA" id="ARBA00004651"/>
    </source>
</evidence>
<keyword evidence="5 8" id="KW-0812">Transmembrane</keyword>
<feature type="transmembrane region" description="Helical" evidence="8">
    <location>
        <begin position="6"/>
        <end position="24"/>
    </location>
</feature>
<comment type="caution">
    <text evidence="9">The sequence shown here is derived from an EMBL/GenBank/DDBJ whole genome shotgun (WGS) entry which is preliminary data.</text>
</comment>
<dbReference type="InterPro" id="IPR038770">
    <property type="entry name" value="Na+/solute_symporter_sf"/>
</dbReference>
<dbReference type="GO" id="GO:0005886">
    <property type="term" value="C:plasma membrane"/>
    <property type="evidence" value="ECO:0007669"/>
    <property type="project" value="UniProtKB-SubCell"/>
</dbReference>
<feature type="transmembrane region" description="Helical" evidence="8">
    <location>
        <begin position="128"/>
        <end position="149"/>
    </location>
</feature>
<proteinExistence type="inferred from homology"/>
<protein>
    <submittedName>
        <fullName evidence="9">AEC family transporter</fullName>
    </submittedName>
</protein>
<comment type="similarity">
    <text evidence="2">Belongs to the auxin efflux carrier (TC 2.A.69) family.</text>
</comment>
<evidence type="ECO:0000313" key="9">
    <source>
        <dbReference type="EMBL" id="MSS14989.1"/>
    </source>
</evidence>
<dbReference type="Pfam" id="PF03547">
    <property type="entry name" value="Mem_trans"/>
    <property type="match status" value="1"/>
</dbReference>
<evidence type="ECO:0000256" key="3">
    <source>
        <dbReference type="ARBA" id="ARBA00022448"/>
    </source>
</evidence>
<dbReference type="PANTHER" id="PTHR36838">
    <property type="entry name" value="AUXIN EFFLUX CARRIER FAMILY PROTEIN"/>
    <property type="match status" value="1"/>
</dbReference>
<reference evidence="9 10" key="1">
    <citation type="submission" date="2019-08" db="EMBL/GenBank/DDBJ databases">
        <title>In-depth cultivation of the pig gut microbiome towards novel bacterial diversity and tailored functional studies.</title>
        <authorList>
            <person name="Wylensek D."/>
            <person name="Hitch T.C.A."/>
            <person name="Clavel T."/>
        </authorList>
    </citation>
    <scope>NUCLEOTIDE SEQUENCE [LARGE SCALE GENOMIC DNA]</scope>
    <source>
        <strain evidence="9 10">Oil+RF-744-WCA-WT-11</strain>
    </source>
</reference>
<feature type="transmembrane region" description="Helical" evidence="8">
    <location>
        <begin position="99"/>
        <end position="122"/>
    </location>
</feature>
<dbReference type="AlphaFoldDB" id="A0A6L5X3L9"/>
<keyword evidence="10" id="KW-1185">Reference proteome</keyword>
<name>A0A6L5X3L9_9FIRM</name>
<evidence type="ECO:0000256" key="4">
    <source>
        <dbReference type="ARBA" id="ARBA00022475"/>
    </source>
</evidence>
<feature type="transmembrane region" description="Helical" evidence="8">
    <location>
        <begin position="199"/>
        <end position="219"/>
    </location>
</feature>
<keyword evidence="3" id="KW-0813">Transport</keyword>
<keyword evidence="6 8" id="KW-1133">Transmembrane helix</keyword>
<evidence type="ECO:0000256" key="8">
    <source>
        <dbReference type="SAM" id="Phobius"/>
    </source>
</evidence>
<dbReference type="InterPro" id="IPR004776">
    <property type="entry name" value="Mem_transp_PIN-like"/>
</dbReference>
<keyword evidence="4" id="KW-1003">Cell membrane</keyword>
<feature type="transmembrane region" description="Helical" evidence="8">
    <location>
        <begin position="68"/>
        <end position="87"/>
    </location>
</feature>
<evidence type="ECO:0000256" key="7">
    <source>
        <dbReference type="ARBA" id="ARBA00023136"/>
    </source>
</evidence>
<dbReference type="Proteomes" id="UP000481852">
    <property type="component" value="Unassembled WGS sequence"/>
</dbReference>
<accession>A0A6L5X3L9</accession>
<evidence type="ECO:0000256" key="5">
    <source>
        <dbReference type="ARBA" id="ARBA00022692"/>
    </source>
</evidence>
<feature type="transmembrane region" description="Helical" evidence="8">
    <location>
        <begin position="36"/>
        <end position="56"/>
    </location>
</feature>
<evidence type="ECO:0000313" key="10">
    <source>
        <dbReference type="Proteomes" id="UP000481852"/>
    </source>
</evidence>
<dbReference type="RefSeq" id="WP_154525377.1">
    <property type="nucleotide sequence ID" value="NZ_VULZ01000007.1"/>
</dbReference>
<dbReference type="GO" id="GO:0055085">
    <property type="term" value="P:transmembrane transport"/>
    <property type="evidence" value="ECO:0007669"/>
    <property type="project" value="InterPro"/>
</dbReference>
<feature type="transmembrane region" description="Helical" evidence="8">
    <location>
        <begin position="235"/>
        <end position="256"/>
    </location>
</feature>
<organism evidence="9 10">
    <name type="scientific">Porcincola intestinalis</name>
    <dbReference type="NCBI Taxonomy" id="2606632"/>
    <lineage>
        <taxon>Bacteria</taxon>
        <taxon>Bacillati</taxon>
        <taxon>Bacillota</taxon>
        <taxon>Clostridia</taxon>
        <taxon>Lachnospirales</taxon>
        <taxon>Lachnospiraceae</taxon>
        <taxon>Porcincola</taxon>
    </lineage>
</organism>
<dbReference type="EMBL" id="VULZ01000007">
    <property type="protein sequence ID" value="MSS14989.1"/>
    <property type="molecule type" value="Genomic_DNA"/>
</dbReference>
<evidence type="ECO:0000256" key="2">
    <source>
        <dbReference type="ARBA" id="ARBA00010145"/>
    </source>
</evidence>
<comment type="subcellular location">
    <subcellularLocation>
        <location evidence="1">Cell membrane</location>
        <topology evidence="1">Multi-pass membrane protein</topology>
    </subcellularLocation>
</comment>
<feature type="transmembrane region" description="Helical" evidence="8">
    <location>
        <begin position="170"/>
        <end position="193"/>
    </location>
</feature>
<gene>
    <name evidence="9" type="ORF">FYJ35_08015</name>
</gene>
<dbReference type="PANTHER" id="PTHR36838:SF1">
    <property type="entry name" value="SLR1864 PROTEIN"/>
    <property type="match status" value="1"/>
</dbReference>
<evidence type="ECO:0000256" key="6">
    <source>
        <dbReference type="ARBA" id="ARBA00022989"/>
    </source>
</evidence>
<keyword evidence="7 8" id="KW-0472">Membrane</keyword>
<feature type="transmembrane region" description="Helical" evidence="8">
    <location>
        <begin position="295"/>
        <end position="317"/>
    </location>
</feature>
<dbReference type="Gene3D" id="1.20.1530.20">
    <property type="match status" value="2"/>
</dbReference>
<sequence>MSPLHTLEQMVVVLMIIAVGFAAYRLKMISDSGLKTLSRLTADVFNPAIIFSSMVIHTEGKRPEFSRGIFAVAALVFLVAILTGWLFARFLSKDRVRRLIYQMMFIFSNLGFIGIPVVTSLLGAEYVFYVAIYIFEYNVLFYTLGIYYLDQMEPSERKAEKGSLWKKIRPMINMGTIACLAALIVFVCGARVPNVIASPISYLGDAAVPVSLIIIGVSVGREKNLLSIFKDRRMYLFMLLKMIVLPAICVIVLRFVPMPEKVRQLSMIMMAMPVGTMPLVMLSERGIRSEECSNGIIFTSVVSIVTLPVMAAVYQLIMSI</sequence>